<protein>
    <submittedName>
        <fullName evidence="1">Uncharacterized protein</fullName>
    </submittedName>
</protein>
<accession>J9GTT6</accession>
<dbReference type="AlphaFoldDB" id="J9GTT6"/>
<feature type="non-terminal residue" evidence="1">
    <location>
        <position position="1"/>
    </location>
</feature>
<sequence length="20" mass="2207">AQQLTDESDNLLHNIGGIRL</sequence>
<organism evidence="1">
    <name type="scientific">gut metagenome</name>
    <dbReference type="NCBI Taxonomy" id="749906"/>
    <lineage>
        <taxon>unclassified sequences</taxon>
        <taxon>metagenomes</taxon>
        <taxon>organismal metagenomes</taxon>
    </lineage>
</organism>
<name>J9GTT6_9ZZZZ</name>
<evidence type="ECO:0000313" key="1">
    <source>
        <dbReference type="EMBL" id="EJX06153.1"/>
    </source>
</evidence>
<dbReference type="EMBL" id="AMCI01001242">
    <property type="protein sequence ID" value="EJX06153.1"/>
    <property type="molecule type" value="Genomic_DNA"/>
</dbReference>
<reference evidence="1" key="1">
    <citation type="journal article" date="2012" name="PLoS ONE">
        <title>Gene sets for utilization of primary and secondary nutrition supplies in the distal gut of endangered iberian lynx.</title>
        <authorList>
            <person name="Alcaide M."/>
            <person name="Messina E."/>
            <person name="Richter M."/>
            <person name="Bargiela R."/>
            <person name="Peplies J."/>
            <person name="Huws S.A."/>
            <person name="Newbold C.J."/>
            <person name="Golyshin P.N."/>
            <person name="Simon M.A."/>
            <person name="Lopez G."/>
            <person name="Yakimov M.M."/>
            <person name="Ferrer M."/>
        </authorList>
    </citation>
    <scope>NUCLEOTIDE SEQUENCE</scope>
</reference>
<comment type="caution">
    <text evidence="1">The sequence shown here is derived from an EMBL/GenBank/DDBJ whole genome shotgun (WGS) entry which is preliminary data.</text>
</comment>
<gene>
    <name evidence="1" type="ORF">EVA_05736</name>
</gene>
<proteinExistence type="predicted"/>